<comment type="similarity">
    <text evidence="1">Belongs to the metallo-dependent hydrolases superfamily. ATZ/TRZ family.</text>
</comment>
<dbReference type="GO" id="GO:0016810">
    <property type="term" value="F:hydrolase activity, acting on carbon-nitrogen (but not peptide) bonds"/>
    <property type="evidence" value="ECO:0007669"/>
    <property type="project" value="InterPro"/>
</dbReference>
<keyword evidence="8" id="KW-1185">Reference proteome</keyword>
<dbReference type="KEGG" id="paqt:E8L99_15660"/>
<gene>
    <name evidence="7" type="ORF">E8L99_15660</name>
</gene>
<dbReference type="InterPro" id="IPR054418">
    <property type="entry name" value="MQNX/HUTI_composite_N"/>
</dbReference>
<dbReference type="SUPFAM" id="SSF51556">
    <property type="entry name" value="Metallo-dependent hydrolases"/>
    <property type="match status" value="1"/>
</dbReference>
<feature type="domain" description="Amidohydrolase-related" evidence="5">
    <location>
        <begin position="58"/>
        <end position="414"/>
    </location>
</feature>
<dbReference type="AlphaFoldDB" id="A0A4D7QM76"/>
<name>A0A4D7QM76_9HYPH</name>
<keyword evidence="2" id="KW-0479">Metal-binding</keyword>
<organism evidence="7 8">
    <name type="scientific">Phreatobacter aquaticus</name>
    <dbReference type="NCBI Taxonomy" id="2570229"/>
    <lineage>
        <taxon>Bacteria</taxon>
        <taxon>Pseudomonadati</taxon>
        <taxon>Pseudomonadota</taxon>
        <taxon>Alphaproteobacteria</taxon>
        <taxon>Hyphomicrobiales</taxon>
        <taxon>Phreatobacteraceae</taxon>
        <taxon>Phreatobacter</taxon>
    </lineage>
</organism>
<evidence type="ECO:0000256" key="4">
    <source>
        <dbReference type="ARBA" id="ARBA00022833"/>
    </source>
</evidence>
<evidence type="ECO:0000313" key="7">
    <source>
        <dbReference type="EMBL" id="QCK87093.1"/>
    </source>
</evidence>
<accession>A0A4D7QM76</accession>
<dbReference type="Gene3D" id="3.20.20.140">
    <property type="entry name" value="Metal-dependent hydrolases"/>
    <property type="match status" value="1"/>
</dbReference>
<proteinExistence type="inferred from homology"/>
<evidence type="ECO:0000256" key="2">
    <source>
        <dbReference type="ARBA" id="ARBA00022723"/>
    </source>
</evidence>
<dbReference type="OrthoDB" id="9796020at2"/>
<dbReference type="InterPro" id="IPR050287">
    <property type="entry name" value="MTA/SAH_deaminase"/>
</dbReference>
<evidence type="ECO:0000256" key="3">
    <source>
        <dbReference type="ARBA" id="ARBA00022801"/>
    </source>
</evidence>
<dbReference type="SUPFAM" id="SSF51338">
    <property type="entry name" value="Composite domain of metallo-dependent hydrolases"/>
    <property type="match status" value="1"/>
</dbReference>
<dbReference type="InterPro" id="IPR011059">
    <property type="entry name" value="Metal-dep_hydrolase_composite"/>
</dbReference>
<dbReference type="Gene3D" id="2.30.40.10">
    <property type="entry name" value="Urease, subunit C, domain 1"/>
    <property type="match status" value="1"/>
</dbReference>
<keyword evidence="3" id="KW-0378">Hydrolase</keyword>
<keyword evidence="4" id="KW-0862">Zinc</keyword>
<dbReference type="Pfam" id="PF01979">
    <property type="entry name" value="Amidohydro_1"/>
    <property type="match status" value="1"/>
</dbReference>
<dbReference type="InterPro" id="IPR032466">
    <property type="entry name" value="Metal_Hydrolase"/>
</dbReference>
<feature type="domain" description="Aminodeoxyfutalosine deaminase/Imidazolonepropionase-like composite" evidence="6">
    <location>
        <begin position="23"/>
        <end position="47"/>
    </location>
</feature>
<evidence type="ECO:0000256" key="1">
    <source>
        <dbReference type="ARBA" id="ARBA00006745"/>
    </source>
</evidence>
<dbReference type="PANTHER" id="PTHR43794">
    <property type="entry name" value="AMINOHYDROLASE SSNA-RELATED"/>
    <property type="match status" value="1"/>
</dbReference>
<dbReference type="RefSeq" id="WP_137100424.1">
    <property type="nucleotide sequence ID" value="NZ_CP039865.1"/>
</dbReference>
<dbReference type="Proteomes" id="UP000298588">
    <property type="component" value="Chromosome"/>
</dbReference>
<evidence type="ECO:0000313" key="8">
    <source>
        <dbReference type="Proteomes" id="UP000298588"/>
    </source>
</evidence>
<dbReference type="Pfam" id="PF22039">
    <property type="entry name" value="HUTI_composite_bact"/>
    <property type="match status" value="1"/>
</dbReference>
<reference evidence="7 8" key="1">
    <citation type="submission" date="2019-04" db="EMBL/GenBank/DDBJ databases">
        <title>Phreatobacter aquaticus sp. nov.</title>
        <authorList>
            <person name="Choi A."/>
            <person name="Baek K."/>
        </authorList>
    </citation>
    <scope>NUCLEOTIDE SEQUENCE [LARGE SCALE GENOMIC DNA]</scope>
    <source>
        <strain evidence="7 8">NMCR1094</strain>
    </source>
</reference>
<evidence type="ECO:0000259" key="6">
    <source>
        <dbReference type="Pfam" id="PF22039"/>
    </source>
</evidence>
<dbReference type="PANTHER" id="PTHR43794:SF11">
    <property type="entry name" value="AMIDOHYDROLASE-RELATED DOMAIN-CONTAINING PROTEIN"/>
    <property type="match status" value="1"/>
</dbReference>
<evidence type="ECO:0000259" key="5">
    <source>
        <dbReference type="Pfam" id="PF01979"/>
    </source>
</evidence>
<protein>
    <submittedName>
        <fullName evidence="7">Uncharacterized protein</fullName>
    </submittedName>
</protein>
<dbReference type="EMBL" id="CP039865">
    <property type="protein sequence ID" value="QCK87093.1"/>
    <property type="molecule type" value="Genomic_DNA"/>
</dbReference>
<sequence length="466" mass="50749">MNMLITRTVVVTGNAAHDVLSNAAIAVIGNRIAAVGSTSELEQAYPDLERFDARGLAVLPGFINAHTHTVLLALRGTVEDWSGEAIYRYMTPVSYAMSGEERSVLAALGCLEAIRSGTTTLVDPFRHVTTYAKAMAETGMRLWLTESCADIDTRRIRHGEYAVDETFGAAFLERAEALVEGFHGSYGDRVRCQAAAHAPDNCSPKMLRSVLDFAAKHQLTRTVHLSQSPGEVAAVKAAHGLTSAEYLDREGFLGPDLTAAHWTFCTEADIALLAERKVRMAHTPASISRRGFHKVRIGQIRDAGVEVVFGTDNMSEDMFQAMAFGSIVHRTGRGREVEGGVSPSPDEVLDSVTTIAARSVGAGDEIGAIKVGYKADLTFIDLKTPALRPIVRLVSNIVHYGHPGCVHSVMVDGEFLMRDRKVLTIDEDALMEEADRVTRRVWERMMADNPDIARPDGELQWLGTGT</sequence>
<dbReference type="GO" id="GO:0046872">
    <property type="term" value="F:metal ion binding"/>
    <property type="evidence" value="ECO:0007669"/>
    <property type="project" value="UniProtKB-KW"/>
</dbReference>
<dbReference type="InterPro" id="IPR006680">
    <property type="entry name" value="Amidohydro-rel"/>
</dbReference>